<accession>A0A2Z6MHC7</accession>
<protein>
    <submittedName>
        <fullName evidence="1">Uncharacterized protein</fullName>
    </submittedName>
</protein>
<sequence>MFSNTVSLSKSCQLTMILVTDCDHKTYQSRRGRDSSLLTSSPKSGMMTSGLLWKFKRRGSSERLKCRYKLLRERGGNMTWDTDLELWSPSHPCVCLDLERRI</sequence>
<name>A0A2Z6MHC7_TRISU</name>
<reference evidence="2" key="1">
    <citation type="journal article" date="2017" name="Front. Plant Sci.">
        <title>Climate Clever Clovers: New Paradigm to Reduce the Environmental Footprint of Ruminants by Breeding Low Methanogenic Forages Utilizing Haplotype Variation.</title>
        <authorList>
            <person name="Kaur P."/>
            <person name="Appels R."/>
            <person name="Bayer P.E."/>
            <person name="Keeble-Gagnere G."/>
            <person name="Wang J."/>
            <person name="Hirakawa H."/>
            <person name="Shirasawa K."/>
            <person name="Vercoe P."/>
            <person name="Stefanova K."/>
            <person name="Durmic Z."/>
            <person name="Nichols P."/>
            <person name="Revell C."/>
            <person name="Isobe S.N."/>
            <person name="Edwards D."/>
            <person name="Erskine W."/>
        </authorList>
    </citation>
    <scope>NUCLEOTIDE SEQUENCE [LARGE SCALE GENOMIC DNA]</scope>
    <source>
        <strain evidence="2">cv. Daliak</strain>
    </source>
</reference>
<dbReference type="Proteomes" id="UP000242715">
    <property type="component" value="Unassembled WGS sequence"/>
</dbReference>
<organism evidence="1 2">
    <name type="scientific">Trifolium subterraneum</name>
    <name type="common">Subterranean clover</name>
    <dbReference type="NCBI Taxonomy" id="3900"/>
    <lineage>
        <taxon>Eukaryota</taxon>
        <taxon>Viridiplantae</taxon>
        <taxon>Streptophyta</taxon>
        <taxon>Embryophyta</taxon>
        <taxon>Tracheophyta</taxon>
        <taxon>Spermatophyta</taxon>
        <taxon>Magnoliopsida</taxon>
        <taxon>eudicotyledons</taxon>
        <taxon>Gunneridae</taxon>
        <taxon>Pentapetalae</taxon>
        <taxon>rosids</taxon>
        <taxon>fabids</taxon>
        <taxon>Fabales</taxon>
        <taxon>Fabaceae</taxon>
        <taxon>Papilionoideae</taxon>
        <taxon>50 kb inversion clade</taxon>
        <taxon>NPAAA clade</taxon>
        <taxon>Hologalegina</taxon>
        <taxon>IRL clade</taxon>
        <taxon>Trifolieae</taxon>
        <taxon>Trifolium</taxon>
    </lineage>
</organism>
<evidence type="ECO:0000313" key="1">
    <source>
        <dbReference type="EMBL" id="GAU32066.1"/>
    </source>
</evidence>
<proteinExistence type="predicted"/>
<dbReference type="AlphaFoldDB" id="A0A2Z6MHC7"/>
<evidence type="ECO:0000313" key="2">
    <source>
        <dbReference type="Proteomes" id="UP000242715"/>
    </source>
</evidence>
<keyword evidence="2" id="KW-1185">Reference proteome</keyword>
<dbReference type="EMBL" id="DF973479">
    <property type="protein sequence ID" value="GAU32066.1"/>
    <property type="molecule type" value="Genomic_DNA"/>
</dbReference>
<gene>
    <name evidence="1" type="ORF">TSUD_53340</name>
</gene>